<dbReference type="InterPro" id="IPR049492">
    <property type="entry name" value="BD-FAE-like_dom"/>
</dbReference>
<gene>
    <name evidence="3" type="ORF">GCM10011409_13800</name>
</gene>
<dbReference type="InterPro" id="IPR029058">
    <property type="entry name" value="AB_hydrolase_fold"/>
</dbReference>
<sequence length="288" mass="32705">MKTTFIYKSTTSCEIKGDFYPVEEKQAPLVVYIHGGGLIWGSRNDIMEEQVSLYNQGGFNVCSVDYRLAPEAKLPQIAEDIRDALIWLKERGKDEYDFDQDRIAVIGSSAGGFLALLSGTFQVRPKVIVSFYGYGDIIADWYTKPSMHFMKMKQVPETLAKQLIQSKPVSEVPIERRYAIYLYCRQQGKWNEYVSGFNPLIAGEKLRPYCPVKNIDANYPATLLLHGDKDKDVPYKESVKMSEALTSFGVKNTLITIPNGEHSFDQNMQKPVVVDAFRQVIAFLKENL</sequence>
<evidence type="ECO:0000313" key="3">
    <source>
        <dbReference type="EMBL" id="GGB37580.1"/>
    </source>
</evidence>
<protein>
    <submittedName>
        <fullName evidence="3">Esterase</fullName>
    </submittedName>
</protein>
<reference evidence="3" key="2">
    <citation type="submission" date="2020-09" db="EMBL/GenBank/DDBJ databases">
        <authorList>
            <person name="Sun Q."/>
            <person name="Zhou Y."/>
        </authorList>
    </citation>
    <scope>NUCLEOTIDE SEQUENCE</scope>
    <source>
        <strain evidence="3">CGMCC 1.15454</strain>
    </source>
</reference>
<dbReference type="PANTHER" id="PTHR48081">
    <property type="entry name" value="AB HYDROLASE SUPERFAMILY PROTEIN C4A8.06C"/>
    <property type="match status" value="1"/>
</dbReference>
<proteinExistence type="predicted"/>
<organism evidence="3 4">
    <name type="scientific">Lentibacillus populi</name>
    <dbReference type="NCBI Taxonomy" id="1827502"/>
    <lineage>
        <taxon>Bacteria</taxon>
        <taxon>Bacillati</taxon>
        <taxon>Bacillota</taxon>
        <taxon>Bacilli</taxon>
        <taxon>Bacillales</taxon>
        <taxon>Bacillaceae</taxon>
        <taxon>Lentibacillus</taxon>
    </lineage>
</organism>
<dbReference type="InterPro" id="IPR050300">
    <property type="entry name" value="GDXG_lipolytic_enzyme"/>
</dbReference>
<dbReference type="Gene3D" id="3.40.50.1820">
    <property type="entry name" value="alpha/beta hydrolase"/>
    <property type="match status" value="1"/>
</dbReference>
<dbReference type="Proteomes" id="UP000621492">
    <property type="component" value="Unassembled WGS sequence"/>
</dbReference>
<dbReference type="SUPFAM" id="SSF53474">
    <property type="entry name" value="alpha/beta-Hydrolases"/>
    <property type="match status" value="1"/>
</dbReference>
<keyword evidence="4" id="KW-1185">Reference proteome</keyword>
<feature type="domain" description="BD-FAE-like" evidence="2">
    <location>
        <begin position="22"/>
        <end position="245"/>
    </location>
</feature>
<name>A0A9W5X4Q1_9BACI</name>
<dbReference type="AlphaFoldDB" id="A0A9W5X4Q1"/>
<dbReference type="Pfam" id="PF20434">
    <property type="entry name" value="BD-FAE"/>
    <property type="match status" value="1"/>
</dbReference>
<accession>A0A9W5X4Q1</accession>
<dbReference type="EMBL" id="BMJD01000007">
    <property type="protein sequence ID" value="GGB37580.1"/>
    <property type="molecule type" value="Genomic_DNA"/>
</dbReference>
<keyword evidence="1" id="KW-0378">Hydrolase</keyword>
<dbReference type="GO" id="GO:0016787">
    <property type="term" value="F:hydrolase activity"/>
    <property type="evidence" value="ECO:0007669"/>
    <property type="project" value="UniProtKB-KW"/>
</dbReference>
<comment type="caution">
    <text evidence="3">The sequence shown here is derived from an EMBL/GenBank/DDBJ whole genome shotgun (WGS) entry which is preliminary data.</text>
</comment>
<reference evidence="3" key="1">
    <citation type="journal article" date="2014" name="Int. J. Syst. Evol. Microbiol.">
        <title>Complete genome sequence of Corynebacterium casei LMG S-19264T (=DSM 44701T), isolated from a smear-ripened cheese.</title>
        <authorList>
            <consortium name="US DOE Joint Genome Institute (JGI-PGF)"/>
            <person name="Walter F."/>
            <person name="Albersmeier A."/>
            <person name="Kalinowski J."/>
            <person name="Ruckert C."/>
        </authorList>
    </citation>
    <scope>NUCLEOTIDE SEQUENCE</scope>
    <source>
        <strain evidence="3">CGMCC 1.15454</strain>
    </source>
</reference>
<evidence type="ECO:0000256" key="1">
    <source>
        <dbReference type="ARBA" id="ARBA00022801"/>
    </source>
</evidence>
<evidence type="ECO:0000313" key="4">
    <source>
        <dbReference type="Proteomes" id="UP000621492"/>
    </source>
</evidence>
<evidence type="ECO:0000259" key="2">
    <source>
        <dbReference type="Pfam" id="PF20434"/>
    </source>
</evidence>
<dbReference type="RefSeq" id="WP_188724847.1">
    <property type="nucleotide sequence ID" value="NZ_BMJD01000007.1"/>
</dbReference>